<name>A0A087W1A7_ECHMU</name>
<proteinExistence type="predicted"/>
<dbReference type="EMBL" id="LN902844">
    <property type="protein sequence ID" value="CDI98232.1"/>
    <property type="molecule type" value="Genomic_DNA"/>
</dbReference>
<evidence type="ECO:0000259" key="1">
    <source>
        <dbReference type="PROSITE" id="PS50060"/>
    </source>
</evidence>
<accession>A0A087W1A7</accession>
<dbReference type="AlphaFoldDB" id="A0A087W1A7"/>
<feature type="domain" description="MAM" evidence="1">
    <location>
        <begin position="573"/>
        <end position="719"/>
    </location>
</feature>
<dbReference type="Proteomes" id="UP000017246">
    <property type="component" value="Unassembled WGS sequence"/>
</dbReference>
<evidence type="ECO:0000313" key="2">
    <source>
        <dbReference type="EMBL" id="CDI98232.1"/>
    </source>
</evidence>
<organism evidence="2 3">
    <name type="scientific">Echinococcus multilocularis</name>
    <name type="common">Fox tapeworm</name>
    <dbReference type="NCBI Taxonomy" id="6211"/>
    <lineage>
        <taxon>Eukaryota</taxon>
        <taxon>Metazoa</taxon>
        <taxon>Spiralia</taxon>
        <taxon>Lophotrochozoa</taxon>
        <taxon>Platyhelminthes</taxon>
        <taxon>Cestoda</taxon>
        <taxon>Eucestoda</taxon>
        <taxon>Cyclophyllidea</taxon>
        <taxon>Taeniidae</taxon>
        <taxon>Echinococcus</taxon>
    </lineage>
</organism>
<reference evidence="2" key="1">
    <citation type="journal article" date="2013" name="Nature">
        <title>The genomes of four tapeworm species reveal adaptations to parasitism.</title>
        <authorList>
            <person name="Tsai I.J."/>
            <person name="Zarowiecki M."/>
            <person name="Holroyd N."/>
            <person name="Garciarrubio A."/>
            <person name="Sanchez-Flores A."/>
            <person name="Brooks K.L."/>
            <person name="Tracey A."/>
            <person name="Bobes R.J."/>
            <person name="Fragoso G."/>
            <person name="Sciutto E."/>
            <person name="Aslett M."/>
            <person name="Beasley H."/>
            <person name="Bennett H.M."/>
            <person name="Cai J."/>
            <person name="Camicia F."/>
            <person name="Clark R."/>
            <person name="Cucher M."/>
            <person name="De Silva N."/>
            <person name="Day T.A."/>
            <person name="Deplazes P."/>
            <person name="Estrada K."/>
            <person name="Fernandez C."/>
            <person name="Holland P.W."/>
            <person name="Hou J."/>
            <person name="Hu S."/>
            <person name="Huckvale T."/>
            <person name="Hung S.S."/>
            <person name="Kamenetzky L."/>
            <person name="Keane J.A."/>
            <person name="Kiss F."/>
            <person name="Koziol U."/>
            <person name="Lambert O."/>
            <person name="Liu K."/>
            <person name="Luo X."/>
            <person name="Luo Y."/>
            <person name="Macchiaroli N."/>
            <person name="Nichol S."/>
            <person name="Paps J."/>
            <person name="Parkinson J."/>
            <person name="Pouchkina-Stantcheva N."/>
            <person name="Riddiford N."/>
            <person name="Rosenzvit M."/>
            <person name="Salinas G."/>
            <person name="Wasmuth J.D."/>
            <person name="Zamanian M."/>
            <person name="Zheng Y."/>
            <person name="Cai X."/>
            <person name="Soberon X."/>
            <person name="Olson P.D."/>
            <person name="Laclette J.P."/>
            <person name="Brehm K."/>
            <person name="Berriman M."/>
            <person name="Garciarrubio A."/>
            <person name="Bobes R.J."/>
            <person name="Fragoso G."/>
            <person name="Sanchez-Flores A."/>
            <person name="Estrada K."/>
            <person name="Cevallos M.A."/>
            <person name="Morett E."/>
            <person name="Gonzalez V."/>
            <person name="Portillo T."/>
            <person name="Ochoa-Leyva A."/>
            <person name="Jose M.V."/>
            <person name="Sciutto E."/>
            <person name="Landa A."/>
            <person name="Jimenez L."/>
            <person name="Valdes V."/>
            <person name="Carrero J.C."/>
            <person name="Larralde C."/>
            <person name="Morales-Montor J."/>
            <person name="Limon-Lason J."/>
            <person name="Soberon X."/>
            <person name="Laclette J.P."/>
        </authorList>
    </citation>
    <scope>NUCLEOTIDE SEQUENCE [LARGE SCALE GENOMIC DNA]</scope>
</reference>
<protein>
    <submittedName>
        <fullName evidence="2">MAM</fullName>
    </submittedName>
</protein>
<dbReference type="PROSITE" id="PS50060">
    <property type="entry name" value="MAM_2"/>
    <property type="match status" value="1"/>
</dbReference>
<dbReference type="SUPFAM" id="SSF49899">
    <property type="entry name" value="Concanavalin A-like lectins/glucanases"/>
    <property type="match status" value="1"/>
</dbReference>
<gene>
    <name evidence="2" type="ORF">EmuJ_000207000</name>
</gene>
<reference evidence="2" key="2">
    <citation type="submission" date="2015-11" db="EMBL/GenBank/DDBJ databases">
        <authorList>
            <person name="Zhang Y."/>
            <person name="Guo Z."/>
        </authorList>
    </citation>
    <scope>NUCLEOTIDE SEQUENCE</scope>
</reference>
<dbReference type="STRING" id="6211.A0A087W1A7"/>
<dbReference type="InterPro" id="IPR000998">
    <property type="entry name" value="MAM_dom"/>
</dbReference>
<dbReference type="OrthoDB" id="6284087at2759"/>
<keyword evidence="3" id="KW-1185">Reference proteome</keyword>
<dbReference type="GO" id="GO:0016020">
    <property type="term" value="C:membrane"/>
    <property type="evidence" value="ECO:0007669"/>
    <property type="project" value="InterPro"/>
</dbReference>
<evidence type="ECO:0000313" key="3">
    <source>
        <dbReference type="Proteomes" id="UP000017246"/>
    </source>
</evidence>
<dbReference type="Gene3D" id="2.60.120.200">
    <property type="match status" value="1"/>
</dbReference>
<sequence length="735" mass="82214">MWNHWRLMFSYPKLVCMPGKRLSSVLHTWKFDEDLADWTNDLTNWHHKWQVEWHQLCLAAKPASAGKNQSPWSSSTRKKLSDPSAGVQARLWSSPIPSEVRIGCLTLSFLISGVVMGRSVDTTKTGDSIKPNFKARLLSPPIPSYLSLRCLAIAYAFDLGPGLETPKAMSLSLLQRLAAYAFISHVVPLPFHKFICPAAVHLQMCRIRGATSLTCGFENGSLCEWGNDLNNWLATWQVDNSTLCFKPLRQHFKSKTELFARLYSPFLSEEDAIGCVKFSYIISITSSRSGSVQQSAREAESVWPYSLLSLMFVSCVDGRTNSFSCDFESPGMQSFCHWNIDPRDSGAMWGIVWSPNLHTNMLCLTPTALSLSAAGVYTDGDDDAFDLGEINATAMRARFWSPKFRIAWTDVVPRCINFLFKFDQPVQGLKSLCGWKDDPRDNGVAWIIVWNSDLHTNSLCMTLATSSRYVADDDGNFGFGGINEPVMQARLWSPKFHSAKSYEAPQCVEFSFKFDQLDAESSSLSVMRHSVRSAVSGFHASFLTFSMTYKGVSFILALNSLFEAVSTAGKSPLDCHFDNACSWMPDPRDSTAKWQIENGTMCLRPVSLPQHFESFSDLVSSHSDRRARLWSTDIRFYHNVQCLCFVYSLSSTPVDKFSLSVLLHSSGNCQKILDAITGQEFEVCRPVLLWNSSMSRAPSSSSWNTALIDLGTDSSTDFKKFARSIGSGYREDASN</sequence>
<dbReference type="InterPro" id="IPR013320">
    <property type="entry name" value="ConA-like_dom_sf"/>
</dbReference>